<gene>
    <name evidence="2" type="ORF">ZHAS_00009709</name>
</gene>
<sequence>MSDVLIKGKTDASIHFDLELLQRTSADWPLPVDRVSIAGNEAYVWFERKTAFRNAIAAMEWKMPMENLNNGTERLYLESPAIEEAASNSMTHFRANALCKVMKNCFTHAGYVMVEKDTLEEADLQAPVKRIVFVQCKNRISDEQQDDTLERQHRVEILSGLVLVCSDLVDADDYIRRRSNAIQPIAQQRYGVRIHDANELERMVASLGRSAAIVDVLQQKHSSTIDLREPGHGSTHMSNACKRATFILYNFARLMSIFKKYQLLMEQEGYPRIPPVDEVDFSLLTGREEWNLLYVYVIGFPYALRRTLGDGELARIDPHYLLQFTFGLASCLSKYYRSTRILTDNRPNLLPVMIARLHLLEAVYNILQTLLHLLDLEPIEQM</sequence>
<dbReference type="GO" id="GO:0106217">
    <property type="term" value="P:tRNA C3-cytosine methylation"/>
    <property type="evidence" value="ECO:0007669"/>
    <property type="project" value="TreeGrafter"/>
</dbReference>
<dbReference type="GO" id="GO:0005524">
    <property type="term" value="F:ATP binding"/>
    <property type="evidence" value="ECO:0007669"/>
    <property type="project" value="InterPro"/>
</dbReference>
<dbReference type="SUPFAM" id="SSF47323">
    <property type="entry name" value="Anticodon-binding domain of a subclass of class I aminoacyl-tRNA synthetases"/>
    <property type="match status" value="1"/>
</dbReference>
<dbReference type="EnsemblMetazoa" id="ASIC009709-RA">
    <property type="protein sequence ID" value="ASIC009709-PA"/>
    <property type="gene ID" value="ASIC009709"/>
</dbReference>
<dbReference type="GO" id="GO:0006420">
    <property type="term" value="P:arginyl-tRNA aminoacylation"/>
    <property type="evidence" value="ECO:0007669"/>
    <property type="project" value="InterPro"/>
</dbReference>
<dbReference type="SMART" id="SM00836">
    <property type="entry name" value="DALR_1"/>
    <property type="match status" value="1"/>
</dbReference>
<evidence type="ECO:0000313" key="4">
    <source>
        <dbReference type="Proteomes" id="UP000030765"/>
    </source>
</evidence>
<proteinExistence type="predicted"/>
<evidence type="ECO:0000313" key="3">
    <source>
        <dbReference type="EnsemblMetazoa" id="ASIC009709-PA"/>
    </source>
</evidence>
<dbReference type="AlphaFoldDB" id="A0A084VV71"/>
<dbReference type="Pfam" id="PF05746">
    <property type="entry name" value="DALR_1"/>
    <property type="match status" value="1"/>
</dbReference>
<dbReference type="Gene3D" id="1.10.730.10">
    <property type="entry name" value="Isoleucyl-tRNA Synthetase, Domain 1"/>
    <property type="match status" value="1"/>
</dbReference>
<feature type="domain" description="DALR anticodon binding" evidence="1">
    <location>
        <begin position="247"/>
        <end position="382"/>
    </location>
</feature>
<reference evidence="3" key="2">
    <citation type="submission" date="2020-05" db="UniProtKB">
        <authorList>
            <consortium name="EnsemblMetazoa"/>
        </authorList>
    </citation>
    <scope>IDENTIFICATION</scope>
</reference>
<dbReference type="PANTHER" id="PTHR16043:SF1">
    <property type="entry name" value="DALR ANTICODON-BINDING DOMAIN-CONTAINING PROTEIN 3"/>
    <property type="match status" value="1"/>
</dbReference>
<dbReference type="EMBL" id="KE525157">
    <property type="protein sequence ID" value="KFB41865.1"/>
    <property type="molecule type" value="Genomic_DNA"/>
</dbReference>
<dbReference type="Proteomes" id="UP000030765">
    <property type="component" value="Unassembled WGS sequence"/>
</dbReference>
<dbReference type="VEuPathDB" id="VectorBase:ASIC009709"/>
<accession>A0A084VV71</accession>
<name>A0A084VV71_ANOSI</name>
<dbReference type="EMBL" id="ATLV01017157">
    <property type="status" value="NOT_ANNOTATED_CDS"/>
    <property type="molecule type" value="Genomic_DNA"/>
</dbReference>
<reference evidence="2 4" key="1">
    <citation type="journal article" date="2014" name="BMC Genomics">
        <title>Genome sequence of Anopheles sinensis provides insight into genetics basis of mosquito competence for malaria parasites.</title>
        <authorList>
            <person name="Zhou D."/>
            <person name="Zhang D."/>
            <person name="Ding G."/>
            <person name="Shi L."/>
            <person name="Hou Q."/>
            <person name="Ye Y."/>
            <person name="Xu Y."/>
            <person name="Zhou H."/>
            <person name="Xiong C."/>
            <person name="Li S."/>
            <person name="Yu J."/>
            <person name="Hong S."/>
            <person name="Yu X."/>
            <person name="Zou P."/>
            <person name="Chen C."/>
            <person name="Chang X."/>
            <person name="Wang W."/>
            <person name="Lv Y."/>
            <person name="Sun Y."/>
            <person name="Ma L."/>
            <person name="Shen B."/>
            <person name="Zhu C."/>
        </authorList>
    </citation>
    <scope>NUCLEOTIDE SEQUENCE [LARGE SCALE GENOMIC DNA]</scope>
</reference>
<dbReference type="InterPro" id="IPR008909">
    <property type="entry name" value="DALR_anticod-bd"/>
</dbReference>
<dbReference type="InterPro" id="IPR009080">
    <property type="entry name" value="tRNAsynth_Ia_anticodon-bd"/>
</dbReference>
<dbReference type="GO" id="GO:0004814">
    <property type="term" value="F:arginine-tRNA ligase activity"/>
    <property type="evidence" value="ECO:0007669"/>
    <property type="project" value="InterPro"/>
</dbReference>
<keyword evidence="4" id="KW-1185">Reference proteome</keyword>
<dbReference type="InterPro" id="IPR037380">
    <property type="entry name" value="DALRD3"/>
</dbReference>
<dbReference type="PANTHER" id="PTHR16043">
    <property type="entry name" value="DALRD3 PROTEIN"/>
    <property type="match status" value="1"/>
</dbReference>
<dbReference type="VEuPathDB" id="VectorBase:ASIS022696"/>
<evidence type="ECO:0000313" key="2">
    <source>
        <dbReference type="EMBL" id="KFB41865.1"/>
    </source>
</evidence>
<organism evidence="2">
    <name type="scientific">Anopheles sinensis</name>
    <name type="common">Mosquito</name>
    <dbReference type="NCBI Taxonomy" id="74873"/>
    <lineage>
        <taxon>Eukaryota</taxon>
        <taxon>Metazoa</taxon>
        <taxon>Ecdysozoa</taxon>
        <taxon>Arthropoda</taxon>
        <taxon>Hexapoda</taxon>
        <taxon>Insecta</taxon>
        <taxon>Pterygota</taxon>
        <taxon>Neoptera</taxon>
        <taxon>Endopterygota</taxon>
        <taxon>Diptera</taxon>
        <taxon>Nematocera</taxon>
        <taxon>Culicoidea</taxon>
        <taxon>Culicidae</taxon>
        <taxon>Anophelinae</taxon>
        <taxon>Anopheles</taxon>
    </lineage>
</organism>
<evidence type="ECO:0000259" key="1">
    <source>
        <dbReference type="SMART" id="SM00836"/>
    </source>
</evidence>
<protein>
    <submittedName>
        <fullName evidence="2">AGAP003132-PA-like protein</fullName>
    </submittedName>
</protein>
<dbReference type="OMA" id="THFRANA"/>
<dbReference type="OrthoDB" id="9990834at2759"/>
<dbReference type="STRING" id="74873.A0A084VV71"/>
<dbReference type="GO" id="GO:0000049">
    <property type="term" value="F:tRNA binding"/>
    <property type="evidence" value="ECO:0007669"/>
    <property type="project" value="TreeGrafter"/>
</dbReference>